<dbReference type="SUPFAM" id="SSF46785">
    <property type="entry name" value="Winged helix' DNA-binding domain"/>
    <property type="match status" value="1"/>
</dbReference>
<keyword evidence="2" id="KW-0805">Transcription regulation</keyword>
<keyword evidence="5" id="KW-1133">Transmembrane helix</keyword>
<dbReference type="InterPro" id="IPR036388">
    <property type="entry name" value="WH-like_DNA-bd_sf"/>
</dbReference>
<feature type="transmembrane region" description="Helical" evidence="5">
    <location>
        <begin position="286"/>
        <end position="307"/>
    </location>
</feature>
<protein>
    <submittedName>
        <fullName evidence="7">LysR family transcriptional regulator</fullName>
    </submittedName>
</protein>
<dbReference type="GO" id="GO:0003700">
    <property type="term" value="F:DNA-binding transcription factor activity"/>
    <property type="evidence" value="ECO:0007669"/>
    <property type="project" value="InterPro"/>
</dbReference>
<dbReference type="CDD" id="cd08414">
    <property type="entry name" value="PBP2_LTTR_aromatics_like"/>
    <property type="match status" value="1"/>
</dbReference>
<dbReference type="AlphaFoldDB" id="A0A7Y8G9K4"/>
<dbReference type="FunFam" id="1.10.10.10:FF:000001">
    <property type="entry name" value="LysR family transcriptional regulator"/>
    <property type="match status" value="1"/>
</dbReference>
<dbReference type="PROSITE" id="PS50931">
    <property type="entry name" value="HTH_LYSR"/>
    <property type="match status" value="1"/>
</dbReference>
<evidence type="ECO:0000256" key="5">
    <source>
        <dbReference type="SAM" id="Phobius"/>
    </source>
</evidence>
<evidence type="ECO:0000313" key="8">
    <source>
        <dbReference type="Proteomes" id="UP000561369"/>
    </source>
</evidence>
<dbReference type="Gene3D" id="1.10.10.10">
    <property type="entry name" value="Winged helix-like DNA-binding domain superfamily/Winged helix DNA-binding domain"/>
    <property type="match status" value="1"/>
</dbReference>
<evidence type="ECO:0000256" key="3">
    <source>
        <dbReference type="ARBA" id="ARBA00023125"/>
    </source>
</evidence>
<reference evidence="7 8" key="1">
    <citation type="submission" date="2020-04" db="EMBL/GenBank/DDBJ databases">
        <title>Molecular characterization of pseudomonads from Agaricus bisporus reveal novel blotch 2 pathogens in Western Europe.</title>
        <authorList>
            <person name="Taparia T."/>
            <person name="Krijger M."/>
            <person name="Haynes E."/>
            <person name="Elpinstone J.G."/>
            <person name="Noble R."/>
            <person name="Van Der Wolf J."/>
        </authorList>
    </citation>
    <scope>NUCLEOTIDE SEQUENCE [LARGE SCALE GENOMIC DNA]</scope>
    <source>
        <strain evidence="7 8">IPO3765</strain>
    </source>
</reference>
<dbReference type="InterPro" id="IPR036390">
    <property type="entry name" value="WH_DNA-bd_sf"/>
</dbReference>
<dbReference type="InterPro" id="IPR000847">
    <property type="entry name" value="LysR_HTH_N"/>
</dbReference>
<name>A0A7Y8G9K4_9PSED</name>
<keyword evidence="3" id="KW-0238">DNA-binding</keyword>
<dbReference type="SUPFAM" id="SSF53850">
    <property type="entry name" value="Periplasmic binding protein-like II"/>
    <property type="match status" value="1"/>
</dbReference>
<comment type="caution">
    <text evidence="7">The sequence shown here is derived from an EMBL/GenBank/DDBJ whole genome shotgun (WGS) entry which is preliminary data.</text>
</comment>
<dbReference type="EMBL" id="JACAQV010000001">
    <property type="protein sequence ID" value="NWF06102.1"/>
    <property type="molecule type" value="Genomic_DNA"/>
</dbReference>
<proteinExistence type="inferred from homology"/>
<dbReference type="Pfam" id="PF00126">
    <property type="entry name" value="HTH_1"/>
    <property type="match status" value="1"/>
</dbReference>
<keyword evidence="5" id="KW-0472">Membrane</keyword>
<accession>A0A7Y8G9K4</accession>
<dbReference type="Gene3D" id="3.40.190.10">
    <property type="entry name" value="Periplasmic binding protein-like II"/>
    <property type="match status" value="2"/>
</dbReference>
<dbReference type="GO" id="GO:0003677">
    <property type="term" value="F:DNA binding"/>
    <property type="evidence" value="ECO:0007669"/>
    <property type="project" value="UniProtKB-KW"/>
</dbReference>
<dbReference type="PANTHER" id="PTHR30346">
    <property type="entry name" value="TRANSCRIPTIONAL DUAL REGULATOR HCAR-RELATED"/>
    <property type="match status" value="1"/>
</dbReference>
<evidence type="ECO:0000256" key="2">
    <source>
        <dbReference type="ARBA" id="ARBA00023015"/>
    </source>
</evidence>
<evidence type="ECO:0000313" key="7">
    <source>
        <dbReference type="EMBL" id="NWF06102.1"/>
    </source>
</evidence>
<feature type="domain" description="HTH lysR-type" evidence="6">
    <location>
        <begin position="1"/>
        <end position="58"/>
    </location>
</feature>
<gene>
    <name evidence="7" type="ORF">HX810_00245</name>
</gene>
<dbReference type="Pfam" id="PF03466">
    <property type="entry name" value="LysR_substrate"/>
    <property type="match status" value="1"/>
</dbReference>
<dbReference type="GO" id="GO:0032993">
    <property type="term" value="C:protein-DNA complex"/>
    <property type="evidence" value="ECO:0007669"/>
    <property type="project" value="TreeGrafter"/>
</dbReference>
<evidence type="ECO:0000256" key="1">
    <source>
        <dbReference type="ARBA" id="ARBA00009437"/>
    </source>
</evidence>
<comment type="similarity">
    <text evidence="1">Belongs to the LysR transcriptional regulatory family.</text>
</comment>
<dbReference type="PRINTS" id="PR00039">
    <property type="entry name" value="HTHLYSR"/>
</dbReference>
<keyword evidence="5" id="KW-0812">Transmembrane</keyword>
<sequence length="316" mass="34426">MELRHLRYFIAVAEELHFGRAAQVLGISQPPLSQQIQALEQEVGARLFERTNRRVELSEAGRLFLHEARLVLAQVDKAADVARRAQLGELGELKIGFTSSAPFNSGIPQAIFAFRKAFPAVHLNLQEMSSTEVAESLVDESIQVGLMRPLPLPDSLSVIELMREPLVAVLNAGHPLVEGSERGLHLAQLAEEPFVFFPRTYGSGLYAQLLNLARDAGFSPHFAQEAGEAMTIIGLVAAGLGVSVLPASYQRIRIDGVVYRTLLDREAVTAVWLVQRKGAQTPMAKAFVELLVASGLVVASGLAPRWVAKQPQNLTP</sequence>
<organism evidence="7 8">
    <name type="scientific">Pseudomonas salomonii</name>
    <dbReference type="NCBI Taxonomy" id="191391"/>
    <lineage>
        <taxon>Bacteria</taxon>
        <taxon>Pseudomonadati</taxon>
        <taxon>Pseudomonadota</taxon>
        <taxon>Gammaproteobacteria</taxon>
        <taxon>Pseudomonadales</taxon>
        <taxon>Pseudomonadaceae</taxon>
        <taxon>Pseudomonas</taxon>
    </lineage>
</organism>
<evidence type="ECO:0000256" key="4">
    <source>
        <dbReference type="ARBA" id="ARBA00023163"/>
    </source>
</evidence>
<dbReference type="RefSeq" id="WP_122528237.1">
    <property type="nucleotide sequence ID" value="NZ_JACAQV010000001.1"/>
</dbReference>
<dbReference type="Proteomes" id="UP000561369">
    <property type="component" value="Unassembled WGS sequence"/>
</dbReference>
<dbReference type="InterPro" id="IPR005119">
    <property type="entry name" value="LysR_subst-bd"/>
</dbReference>
<evidence type="ECO:0000259" key="6">
    <source>
        <dbReference type="PROSITE" id="PS50931"/>
    </source>
</evidence>
<dbReference type="PANTHER" id="PTHR30346:SF17">
    <property type="entry name" value="LYSR FAMILY TRANSCRIPTIONAL REGULATOR"/>
    <property type="match status" value="1"/>
</dbReference>
<keyword evidence="4" id="KW-0804">Transcription</keyword>